<evidence type="ECO:0000313" key="2">
    <source>
        <dbReference type="Proteomes" id="UP000233551"/>
    </source>
</evidence>
<dbReference type="EMBL" id="PGOL01000974">
    <property type="protein sequence ID" value="PKI62420.1"/>
    <property type="molecule type" value="Genomic_DNA"/>
</dbReference>
<reference evidence="1 2" key="1">
    <citation type="submission" date="2017-11" db="EMBL/GenBank/DDBJ databases">
        <title>De-novo sequencing of pomegranate (Punica granatum L.) genome.</title>
        <authorList>
            <person name="Akparov Z."/>
            <person name="Amiraslanov A."/>
            <person name="Hajiyeva S."/>
            <person name="Abbasov M."/>
            <person name="Kaur K."/>
            <person name="Hamwieh A."/>
            <person name="Solovyev V."/>
            <person name="Salamov A."/>
            <person name="Braich B."/>
            <person name="Kosarev P."/>
            <person name="Mahmoud A."/>
            <person name="Hajiyev E."/>
            <person name="Babayeva S."/>
            <person name="Izzatullayeva V."/>
            <person name="Mammadov A."/>
            <person name="Mammadov A."/>
            <person name="Sharifova S."/>
            <person name="Ojaghi J."/>
            <person name="Eynullazada K."/>
            <person name="Bayramov B."/>
            <person name="Abdulazimova A."/>
            <person name="Shahmuradov I."/>
        </authorList>
    </citation>
    <scope>NUCLEOTIDE SEQUENCE [LARGE SCALE GENOMIC DNA]</scope>
    <source>
        <strain evidence="2">cv. AG2017</strain>
        <tissue evidence="1">Leaf</tissue>
    </source>
</reference>
<accession>A0A2I0K2R5</accession>
<sequence>MNRYRGSRSRSIRRPNEDQIIGEMIERNPGSDLIPKRKQPCDGPMRFGGIPKYQVASEFKPVVSRPFAQPNPTTGFGASRLSLPEDGQRIISDLMSYYSTNQPRNKGPSNTKVAVESYISRPSQKVQHSMDENFGRGVINIPEEANGLPPNHSVFQPIEIQFHQCKAFDSPFNPAGLSDSIGDFRFSSPFNLATSLVAADYTVSLLPKQDVSMWYL</sequence>
<comment type="caution">
    <text evidence="1">The sequence shown here is derived from an EMBL/GenBank/DDBJ whole genome shotgun (WGS) entry which is preliminary data.</text>
</comment>
<protein>
    <submittedName>
        <fullName evidence="1">Uncharacterized protein</fullName>
    </submittedName>
</protein>
<keyword evidence="2" id="KW-1185">Reference proteome</keyword>
<organism evidence="1 2">
    <name type="scientific">Punica granatum</name>
    <name type="common">Pomegranate</name>
    <dbReference type="NCBI Taxonomy" id="22663"/>
    <lineage>
        <taxon>Eukaryota</taxon>
        <taxon>Viridiplantae</taxon>
        <taxon>Streptophyta</taxon>
        <taxon>Embryophyta</taxon>
        <taxon>Tracheophyta</taxon>
        <taxon>Spermatophyta</taxon>
        <taxon>Magnoliopsida</taxon>
        <taxon>eudicotyledons</taxon>
        <taxon>Gunneridae</taxon>
        <taxon>Pentapetalae</taxon>
        <taxon>rosids</taxon>
        <taxon>malvids</taxon>
        <taxon>Myrtales</taxon>
        <taxon>Lythraceae</taxon>
        <taxon>Punica</taxon>
    </lineage>
</organism>
<evidence type="ECO:0000313" key="1">
    <source>
        <dbReference type="EMBL" id="PKI62420.1"/>
    </source>
</evidence>
<name>A0A2I0K2R5_PUNGR</name>
<proteinExistence type="predicted"/>
<dbReference type="STRING" id="22663.A0A2I0K2R5"/>
<dbReference type="AlphaFoldDB" id="A0A2I0K2R5"/>
<gene>
    <name evidence="1" type="ORF">CRG98_017226</name>
</gene>
<dbReference type="Proteomes" id="UP000233551">
    <property type="component" value="Unassembled WGS sequence"/>
</dbReference>